<reference evidence="1 2" key="1">
    <citation type="submission" date="2024-11" db="EMBL/GenBank/DDBJ databases">
        <title>A near-complete genome assembly of Cinchona calisaya.</title>
        <authorList>
            <person name="Lian D.C."/>
            <person name="Zhao X.W."/>
            <person name="Wei L."/>
        </authorList>
    </citation>
    <scope>NUCLEOTIDE SEQUENCE [LARGE SCALE GENOMIC DNA]</scope>
    <source>
        <tissue evidence="1">Nenye</tissue>
    </source>
</reference>
<accession>A0ABD2Y353</accession>
<sequence>MEAPDDSGKKWSKTKKLAQGCQGKLSVGELIRPIKYNRPTNCKLSKLKRLAN</sequence>
<keyword evidence="2" id="KW-1185">Reference proteome</keyword>
<evidence type="ECO:0000313" key="1">
    <source>
        <dbReference type="EMBL" id="KAL3500230.1"/>
    </source>
</evidence>
<evidence type="ECO:0000313" key="2">
    <source>
        <dbReference type="Proteomes" id="UP001630127"/>
    </source>
</evidence>
<dbReference type="Proteomes" id="UP001630127">
    <property type="component" value="Unassembled WGS sequence"/>
</dbReference>
<protein>
    <submittedName>
        <fullName evidence="1">Uncharacterized protein</fullName>
    </submittedName>
</protein>
<feature type="non-terminal residue" evidence="1">
    <location>
        <position position="52"/>
    </location>
</feature>
<dbReference type="EMBL" id="JBJUIK010000016">
    <property type="protein sequence ID" value="KAL3500230.1"/>
    <property type="molecule type" value="Genomic_DNA"/>
</dbReference>
<gene>
    <name evidence="1" type="ORF">ACH5RR_039323</name>
</gene>
<proteinExistence type="predicted"/>
<organism evidence="1 2">
    <name type="scientific">Cinchona calisaya</name>
    <dbReference type="NCBI Taxonomy" id="153742"/>
    <lineage>
        <taxon>Eukaryota</taxon>
        <taxon>Viridiplantae</taxon>
        <taxon>Streptophyta</taxon>
        <taxon>Embryophyta</taxon>
        <taxon>Tracheophyta</taxon>
        <taxon>Spermatophyta</taxon>
        <taxon>Magnoliopsida</taxon>
        <taxon>eudicotyledons</taxon>
        <taxon>Gunneridae</taxon>
        <taxon>Pentapetalae</taxon>
        <taxon>asterids</taxon>
        <taxon>lamiids</taxon>
        <taxon>Gentianales</taxon>
        <taxon>Rubiaceae</taxon>
        <taxon>Cinchonoideae</taxon>
        <taxon>Cinchoneae</taxon>
        <taxon>Cinchona</taxon>
    </lineage>
</organism>
<comment type="caution">
    <text evidence="1">The sequence shown here is derived from an EMBL/GenBank/DDBJ whole genome shotgun (WGS) entry which is preliminary data.</text>
</comment>
<dbReference type="AlphaFoldDB" id="A0ABD2Y353"/>
<name>A0ABD2Y353_9GENT</name>